<dbReference type="SUPFAM" id="SSF50156">
    <property type="entry name" value="PDZ domain-like"/>
    <property type="match status" value="1"/>
</dbReference>
<proteinExistence type="predicted"/>
<dbReference type="Pfam" id="PF13180">
    <property type="entry name" value="PDZ_2"/>
    <property type="match status" value="1"/>
</dbReference>
<dbReference type="Proteomes" id="UP000229699">
    <property type="component" value="Unassembled WGS sequence"/>
</dbReference>
<dbReference type="EMBL" id="PCTC01000069">
    <property type="protein sequence ID" value="PIP63290.1"/>
    <property type="molecule type" value="Genomic_DNA"/>
</dbReference>
<protein>
    <recommendedName>
        <fullName evidence="1">PDZ domain-containing protein</fullName>
    </recommendedName>
</protein>
<dbReference type="Gene3D" id="2.30.42.10">
    <property type="match status" value="1"/>
</dbReference>
<evidence type="ECO:0000259" key="1">
    <source>
        <dbReference type="PROSITE" id="PS50106"/>
    </source>
</evidence>
<accession>A0A2H0C1Q1</accession>
<reference evidence="2 3" key="1">
    <citation type="submission" date="2017-09" db="EMBL/GenBank/DDBJ databases">
        <title>Depth-based differentiation of microbial function through sediment-hosted aquifers and enrichment of novel symbionts in the deep terrestrial subsurface.</title>
        <authorList>
            <person name="Probst A.J."/>
            <person name="Ladd B."/>
            <person name="Jarett J.K."/>
            <person name="Geller-Mcgrath D.E."/>
            <person name="Sieber C.M."/>
            <person name="Emerson J.B."/>
            <person name="Anantharaman K."/>
            <person name="Thomas B.C."/>
            <person name="Malmstrom R."/>
            <person name="Stieglmeier M."/>
            <person name="Klingl A."/>
            <person name="Woyke T."/>
            <person name="Ryan C.M."/>
            <person name="Banfield J.F."/>
        </authorList>
    </citation>
    <scope>NUCLEOTIDE SEQUENCE [LARGE SCALE GENOMIC DNA]</scope>
    <source>
        <strain evidence="2">CG22_combo_CG10-13_8_21_14_all_34_12</strain>
    </source>
</reference>
<dbReference type="CDD" id="cd06779">
    <property type="entry name" value="cpPDZ_Deg_HtrA-like"/>
    <property type="match status" value="1"/>
</dbReference>
<evidence type="ECO:0000313" key="2">
    <source>
        <dbReference type="EMBL" id="PIP63290.1"/>
    </source>
</evidence>
<dbReference type="InterPro" id="IPR001478">
    <property type="entry name" value="PDZ"/>
</dbReference>
<gene>
    <name evidence="2" type="ORF">COW97_03310</name>
</gene>
<dbReference type="AlphaFoldDB" id="A0A2H0C1Q1"/>
<comment type="caution">
    <text evidence="2">The sequence shown here is derived from an EMBL/GenBank/DDBJ whole genome shotgun (WGS) entry which is preliminary data.</text>
</comment>
<dbReference type="InterPro" id="IPR036034">
    <property type="entry name" value="PDZ_sf"/>
</dbReference>
<sequence>MKKLLLVLSGIIIIIVIAQKFGLLTYFFNNNKLISNNQALIIPNTTISQIINRPIIGIHYKMIDTQTAGQNGLAEGTYVTQVIKGSPAEKADIREEDIITEIDGRIIAGLDEQSVYNLISTLKSGTKINLKIWRNKEIKNIFITLD</sequence>
<dbReference type="SMART" id="SM00228">
    <property type="entry name" value="PDZ"/>
    <property type="match status" value="1"/>
</dbReference>
<evidence type="ECO:0000313" key="3">
    <source>
        <dbReference type="Proteomes" id="UP000229699"/>
    </source>
</evidence>
<dbReference type="PROSITE" id="PS50106">
    <property type="entry name" value="PDZ"/>
    <property type="match status" value="1"/>
</dbReference>
<feature type="domain" description="PDZ" evidence="1">
    <location>
        <begin position="44"/>
        <end position="119"/>
    </location>
</feature>
<name>A0A2H0C1Q1_9BACT</name>
<organism evidence="2 3">
    <name type="scientific">Candidatus Roizmanbacteria bacterium CG22_combo_CG10-13_8_21_14_all_34_12</name>
    <dbReference type="NCBI Taxonomy" id="1974860"/>
    <lineage>
        <taxon>Bacteria</taxon>
        <taxon>Candidatus Roizmaniibacteriota</taxon>
    </lineage>
</organism>